<dbReference type="GeneID" id="109420786"/>
<evidence type="ECO:0000256" key="1">
    <source>
        <dbReference type="SAM" id="SignalP"/>
    </source>
</evidence>
<reference evidence="2" key="2">
    <citation type="submission" date="2025-05" db="UniProtKB">
        <authorList>
            <consortium name="EnsemblMetazoa"/>
        </authorList>
    </citation>
    <scope>IDENTIFICATION</scope>
    <source>
        <strain evidence="2">Foshan</strain>
    </source>
</reference>
<reference evidence="3" key="1">
    <citation type="journal article" date="2015" name="Proc. Natl. Acad. Sci. U.S.A.">
        <title>Genome sequence of the Asian Tiger mosquito, Aedes albopictus, reveals insights into its biology, genetics, and evolution.</title>
        <authorList>
            <person name="Chen X.G."/>
            <person name="Jiang X."/>
            <person name="Gu J."/>
            <person name="Xu M."/>
            <person name="Wu Y."/>
            <person name="Deng Y."/>
            <person name="Zhang C."/>
            <person name="Bonizzoni M."/>
            <person name="Dermauw W."/>
            <person name="Vontas J."/>
            <person name="Armbruster P."/>
            <person name="Huang X."/>
            <person name="Yang Y."/>
            <person name="Zhang H."/>
            <person name="He W."/>
            <person name="Peng H."/>
            <person name="Liu Y."/>
            <person name="Wu K."/>
            <person name="Chen J."/>
            <person name="Lirakis M."/>
            <person name="Topalis P."/>
            <person name="Van Leeuwen T."/>
            <person name="Hall A.B."/>
            <person name="Jiang X."/>
            <person name="Thorpe C."/>
            <person name="Mueller R.L."/>
            <person name="Sun C."/>
            <person name="Waterhouse R.M."/>
            <person name="Yan G."/>
            <person name="Tu Z.J."/>
            <person name="Fang X."/>
            <person name="James A.A."/>
        </authorList>
    </citation>
    <scope>NUCLEOTIDE SEQUENCE [LARGE SCALE GENOMIC DNA]</scope>
    <source>
        <strain evidence="3">Foshan</strain>
    </source>
</reference>
<feature type="chain" id="PRO_5047041161" evidence="1">
    <location>
        <begin position="21"/>
        <end position="109"/>
    </location>
</feature>
<keyword evidence="3" id="KW-1185">Reference proteome</keyword>
<dbReference type="RefSeq" id="XP_019550784.3">
    <property type="nucleotide sequence ID" value="XM_019695239.3"/>
</dbReference>
<feature type="signal peptide" evidence="1">
    <location>
        <begin position="1"/>
        <end position="20"/>
    </location>
</feature>
<dbReference type="Proteomes" id="UP000069940">
    <property type="component" value="Unassembled WGS sequence"/>
</dbReference>
<accession>A0ABM1YSD7</accession>
<name>A0ABM1YSD7_AEDAL</name>
<keyword evidence="1" id="KW-0732">Signal</keyword>
<organism evidence="2 3">
    <name type="scientific">Aedes albopictus</name>
    <name type="common">Asian tiger mosquito</name>
    <name type="synonym">Stegomyia albopicta</name>
    <dbReference type="NCBI Taxonomy" id="7160"/>
    <lineage>
        <taxon>Eukaryota</taxon>
        <taxon>Metazoa</taxon>
        <taxon>Ecdysozoa</taxon>
        <taxon>Arthropoda</taxon>
        <taxon>Hexapoda</taxon>
        <taxon>Insecta</taxon>
        <taxon>Pterygota</taxon>
        <taxon>Neoptera</taxon>
        <taxon>Endopterygota</taxon>
        <taxon>Diptera</taxon>
        <taxon>Nematocera</taxon>
        <taxon>Culicoidea</taxon>
        <taxon>Culicidae</taxon>
        <taxon>Culicinae</taxon>
        <taxon>Aedini</taxon>
        <taxon>Aedes</taxon>
        <taxon>Stegomyia</taxon>
    </lineage>
</organism>
<protein>
    <submittedName>
        <fullName evidence="2">Uncharacterized protein</fullName>
    </submittedName>
</protein>
<sequence>MRQLASTAAILLLAVVVALGQGYSGVPRTYNLESEEDRYGKYERVLLGLKSSEGLNLDSKLLDKIRDVIFEDEAAMPMRTGERLVAIHLGKPKQSREVAQLQYKNRIRY</sequence>
<proteinExistence type="predicted"/>
<evidence type="ECO:0000313" key="2">
    <source>
        <dbReference type="EnsemblMetazoa" id="AALFPA23_011740.P16683"/>
    </source>
</evidence>
<evidence type="ECO:0000313" key="3">
    <source>
        <dbReference type="Proteomes" id="UP000069940"/>
    </source>
</evidence>
<dbReference type="EnsemblMetazoa" id="AALFPA23_011740.R16683">
    <property type="protein sequence ID" value="AALFPA23_011740.P16683"/>
    <property type="gene ID" value="AALFPA23_011740"/>
</dbReference>